<comment type="caution">
    <text evidence="1">The sequence shown here is derived from an EMBL/GenBank/DDBJ whole genome shotgun (WGS) entry which is preliminary data.</text>
</comment>
<proteinExistence type="predicted"/>
<protein>
    <submittedName>
        <fullName evidence="1">Glutamyl-tRNA amidotransferase</fullName>
    </submittedName>
</protein>
<accession>A0A271J1P5</accession>
<dbReference type="SUPFAM" id="SSF89095">
    <property type="entry name" value="GatB/YqeY motif"/>
    <property type="match status" value="1"/>
</dbReference>
<evidence type="ECO:0000313" key="1">
    <source>
        <dbReference type="EMBL" id="PAP77451.1"/>
    </source>
</evidence>
<dbReference type="Proteomes" id="UP000216339">
    <property type="component" value="Unassembled WGS sequence"/>
</dbReference>
<dbReference type="GO" id="GO:0016884">
    <property type="term" value="F:carbon-nitrogen ligase activity, with glutamine as amido-N-donor"/>
    <property type="evidence" value="ECO:0007669"/>
    <property type="project" value="InterPro"/>
</dbReference>
<dbReference type="InterPro" id="IPR019004">
    <property type="entry name" value="YqeY/Aim41"/>
</dbReference>
<dbReference type="InterPro" id="IPR003789">
    <property type="entry name" value="Asn/Gln_tRNA_amidoTrase-B-like"/>
</dbReference>
<dbReference type="Gene3D" id="1.10.1510.10">
    <property type="entry name" value="Uncharacterised protein YqeY/AIM41 PF09424, N-terminal domain"/>
    <property type="match status" value="1"/>
</dbReference>
<keyword evidence="1" id="KW-0808">Transferase</keyword>
<organism evidence="1 2">
    <name type="scientific">Rubrivirga marina</name>
    <dbReference type="NCBI Taxonomy" id="1196024"/>
    <lineage>
        <taxon>Bacteria</taxon>
        <taxon>Pseudomonadati</taxon>
        <taxon>Rhodothermota</taxon>
        <taxon>Rhodothermia</taxon>
        <taxon>Rhodothermales</taxon>
        <taxon>Rubricoccaceae</taxon>
        <taxon>Rubrivirga</taxon>
    </lineage>
</organism>
<dbReference type="AlphaFoldDB" id="A0A271J1P5"/>
<dbReference type="InterPro" id="IPR023168">
    <property type="entry name" value="GatB_Yqey_C_2"/>
</dbReference>
<dbReference type="InterPro" id="IPR042184">
    <property type="entry name" value="YqeY/Aim41_N"/>
</dbReference>
<gene>
    <name evidence="1" type="ORF">BSZ37_13900</name>
</gene>
<dbReference type="Pfam" id="PF09424">
    <property type="entry name" value="YqeY"/>
    <property type="match status" value="1"/>
</dbReference>
<keyword evidence="2" id="KW-1185">Reference proteome</keyword>
<dbReference type="GO" id="GO:0016740">
    <property type="term" value="F:transferase activity"/>
    <property type="evidence" value="ECO:0007669"/>
    <property type="project" value="UniProtKB-KW"/>
</dbReference>
<evidence type="ECO:0000313" key="2">
    <source>
        <dbReference type="Proteomes" id="UP000216339"/>
    </source>
</evidence>
<dbReference type="Gene3D" id="1.10.10.410">
    <property type="match status" value="1"/>
</dbReference>
<dbReference type="RefSeq" id="WP_095511118.1">
    <property type="nucleotide sequence ID" value="NZ_MQWD01000001.1"/>
</dbReference>
<sequence length="148" mass="16139">MLKETLARDQKDAMRQKDTVRLSAIRMVRAAITEKEKSGGGPLDEDAVVAVVAKQAKQRRDSIAQYQEAGRDDLAEREAAELGYIEQYLPAQASDEDIHRTIHAIVQRTGASSMKDMGRVMGEAMSVLKGVAEGSRVQAVVRELLSGG</sequence>
<dbReference type="PANTHER" id="PTHR28055:SF1">
    <property type="entry name" value="ALTERED INHERITANCE OF MITOCHONDRIA PROTEIN 41, MITOCHONDRIAL"/>
    <property type="match status" value="1"/>
</dbReference>
<dbReference type="PANTHER" id="PTHR28055">
    <property type="entry name" value="ALTERED INHERITANCE OF MITOCHONDRIA PROTEIN 41, MITOCHONDRIAL"/>
    <property type="match status" value="1"/>
</dbReference>
<dbReference type="EMBL" id="MQWD01000001">
    <property type="protein sequence ID" value="PAP77451.1"/>
    <property type="molecule type" value="Genomic_DNA"/>
</dbReference>
<reference evidence="1 2" key="1">
    <citation type="submission" date="2016-11" db="EMBL/GenBank/DDBJ databases">
        <title>Study of marine rhodopsin-containing bacteria.</title>
        <authorList>
            <person name="Yoshizawa S."/>
            <person name="Kumagai Y."/>
            <person name="Kogure K."/>
        </authorList>
    </citation>
    <scope>NUCLEOTIDE SEQUENCE [LARGE SCALE GENOMIC DNA]</scope>
    <source>
        <strain evidence="1 2">SAORIC-28</strain>
    </source>
</reference>
<name>A0A271J1P5_9BACT</name>
<dbReference type="OrthoDB" id="9788127at2"/>